<protein>
    <submittedName>
        <fullName evidence="3">DUF6376 family protein</fullName>
    </submittedName>
</protein>
<proteinExistence type="predicted"/>
<feature type="signal peptide" evidence="2">
    <location>
        <begin position="1"/>
        <end position="22"/>
    </location>
</feature>
<dbReference type="Proteomes" id="UP001596549">
    <property type="component" value="Unassembled WGS sequence"/>
</dbReference>
<keyword evidence="2" id="KW-0732">Signal</keyword>
<dbReference type="Pfam" id="PF19903">
    <property type="entry name" value="DUF6376"/>
    <property type="match status" value="1"/>
</dbReference>
<keyword evidence="1" id="KW-0175">Coiled coil</keyword>
<evidence type="ECO:0000256" key="2">
    <source>
        <dbReference type="SAM" id="SignalP"/>
    </source>
</evidence>
<keyword evidence="4" id="KW-1185">Reference proteome</keyword>
<feature type="chain" id="PRO_5047422427" evidence="2">
    <location>
        <begin position="23"/>
        <end position="149"/>
    </location>
</feature>
<organism evidence="3 4">
    <name type="scientific">Fictibacillus iocasae</name>
    <dbReference type="NCBI Taxonomy" id="2715437"/>
    <lineage>
        <taxon>Bacteria</taxon>
        <taxon>Bacillati</taxon>
        <taxon>Bacillota</taxon>
        <taxon>Bacilli</taxon>
        <taxon>Bacillales</taxon>
        <taxon>Fictibacillaceae</taxon>
        <taxon>Fictibacillus</taxon>
    </lineage>
</organism>
<dbReference type="PROSITE" id="PS51257">
    <property type="entry name" value="PROKAR_LIPOPROTEIN"/>
    <property type="match status" value="1"/>
</dbReference>
<evidence type="ECO:0000256" key="1">
    <source>
        <dbReference type="SAM" id="Coils"/>
    </source>
</evidence>
<sequence>MRKKVFFSIIMLLSILMTGCQALSDVTNGIEYVPAATKYVDSVQQFANDVPALAEKAISDQQAAQDLEKTLQDMKSEIQAFNDLTPPSMFEDIHNQVLEHNEAFEQGIDTYLENVKDGKVSVDVLEQTGLMDEVAVYSDLLDQIKKIAE</sequence>
<evidence type="ECO:0000313" key="3">
    <source>
        <dbReference type="EMBL" id="MFC7370610.1"/>
    </source>
</evidence>
<accession>A0ABW2NLX7</accession>
<reference evidence="4" key="1">
    <citation type="journal article" date="2019" name="Int. J. Syst. Evol. Microbiol.">
        <title>The Global Catalogue of Microorganisms (GCM) 10K type strain sequencing project: providing services to taxonomists for standard genome sequencing and annotation.</title>
        <authorList>
            <consortium name="The Broad Institute Genomics Platform"/>
            <consortium name="The Broad Institute Genome Sequencing Center for Infectious Disease"/>
            <person name="Wu L."/>
            <person name="Ma J."/>
        </authorList>
    </citation>
    <scope>NUCLEOTIDE SEQUENCE [LARGE SCALE GENOMIC DNA]</scope>
    <source>
        <strain evidence="4">NBRC 106396</strain>
    </source>
</reference>
<dbReference type="InterPro" id="IPR045956">
    <property type="entry name" value="DUF6376"/>
</dbReference>
<dbReference type="EMBL" id="JBHTCP010000004">
    <property type="protein sequence ID" value="MFC7370610.1"/>
    <property type="molecule type" value="Genomic_DNA"/>
</dbReference>
<feature type="coiled-coil region" evidence="1">
    <location>
        <begin position="57"/>
        <end position="84"/>
    </location>
</feature>
<dbReference type="RefSeq" id="WP_379746225.1">
    <property type="nucleotide sequence ID" value="NZ_JBHTCP010000004.1"/>
</dbReference>
<comment type="caution">
    <text evidence="3">The sequence shown here is derived from an EMBL/GenBank/DDBJ whole genome shotgun (WGS) entry which is preliminary data.</text>
</comment>
<evidence type="ECO:0000313" key="4">
    <source>
        <dbReference type="Proteomes" id="UP001596549"/>
    </source>
</evidence>
<name>A0ABW2NLX7_9BACL</name>
<gene>
    <name evidence="3" type="ORF">ACFQPF_02850</name>
</gene>